<reference evidence="2 3" key="1">
    <citation type="submission" date="2018-07" db="EMBL/GenBank/DDBJ databases">
        <title>Whole genome Sequencing of Pseudoxanthomonas gei KCTC 32298 (T).</title>
        <authorList>
            <person name="Kumar S."/>
            <person name="Bansal K."/>
            <person name="Kaur A."/>
            <person name="Patil P."/>
            <person name="Sharma S."/>
            <person name="Patil P.B."/>
        </authorList>
    </citation>
    <scope>NUCLEOTIDE SEQUENCE [LARGE SCALE GENOMIC DNA]</scope>
    <source>
        <strain evidence="2 3">KCTC 32298</strain>
    </source>
</reference>
<keyword evidence="1" id="KW-0732">Signal</keyword>
<dbReference type="RefSeq" id="WP_162349759.1">
    <property type="nucleotide sequence ID" value="NZ_QOVG01000006.1"/>
</dbReference>
<accession>A0ABX0AC88</accession>
<name>A0ABX0AC88_9GAMM</name>
<dbReference type="Proteomes" id="UP001429354">
    <property type="component" value="Unassembled WGS sequence"/>
</dbReference>
<gene>
    <name evidence="2" type="ORF">DT603_10030</name>
</gene>
<feature type="chain" id="PRO_5045224274" evidence="1">
    <location>
        <begin position="22"/>
        <end position="159"/>
    </location>
</feature>
<organism evidence="2 3">
    <name type="scientific">Pseudoxanthomonas gei</name>
    <dbReference type="NCBI Taxonomy" id="1383030"/>
    <lineage>
        <taxon>Bacteria</taxon>
        <taxon>Pseudomonadati</taxon>
        <taxon>Pseudomonadota</taxon>
        <taxon>Gammaproteobacteria</taxon>
        <taxon>Lysobacterales</taxon>
        <taxon>Lysobacteraceae</taxon>
        <taxon>Pseudoxanthomonas</taxon>
    </lineage>
</organism>
<proteinExistence type="predicted"/>
<feature type="signal peptide" evidence="1">
    <location>
        <begin position="1"/>
        <end position="21"/>
    </location>
</feature>
<sequence length="159" mass="17059">MSFRSFLVAAIVIFGCGLAPAAPAKAVESTGPGNSCGHAGTEAGNVPNSLGIFHAHIVQIDGRSAGMERYQHKLAAGKHILVLAEDIKSTRLNSARTMQIARMQGHSAAPLKALVLDVRPGTSYRIGARLIRDRLDNQSIRDNAYWEPVVWDEVAESCP</sequence>
<keyword evidence="3" id="KW-1185">Reference proteome</keyword>
<protein>
    <submittedName>
        <fullName evidence="2">Uncharacterized protein</fullName>
    </submittedName>
</protein>
<dbReference type="EMBL" id="QOVG01000006">
    <property type="protein sequence ID" value="NDK39179.1"/>
    <property type="molecule type" value="Genomic_DNA"/>
</dbReference>
<dbReference type="PROSITE" id="PS51257">
    <property type="entry name" value="PROKAR_LIPOPROTEIN"/>
    <property type="match status" value="1"/>
</dbReference>
<evidence type="ECO:0000313" key="3">
    <source>
        <dbReference type="Proteomes" id="UP001429354"/>
    </source>
</evidence>
<evidence type="ECO:0000256" key="1">
    <source>
        <dbReference type="SAM" id="SignalP"/>
    </source>
</evidence>
<comment type="caution">
    <text evidence="2">The sequence shown here is derived from an EMBL/GenBank/DDBJ whole genome shotgun (WGS) entry which is preliminary data.</text>
</comment>
<evidence type="ECO:0000313" key="2">
    <source>
        <dbReference type="EMBL" id="NDK39179.1"/>
    </source>
</evidence>